<dbReference type="AlphaFoldDB" id="A0A177UJ66"/>
<dbReference type="PANTHER" id="PTHR12383:SF16">
    <property type="entry name" value="MITOCHONDRIAL INNER MEMBRANE PROTEASE SUBUNIT 1"/>
    <property type="match status" value="1"/>
</dbReference>
<evidence type="ECO:0000256" key="6">
    <source>
        <dbReference type="ARBA" id="ARBA00038445"/>
    </source>
</evidence>
<keyword evidence="4" id="KW-0496">Mitochondrion</keyword>
<evidence type="ECO:0000256" key="4">
    <source>
        <dbReference type="ARBA" id="ARBA00023128"/>
    </source>
</evidence>
<feature type="domain" description="Peptidase S26" evidence="9">
    <location>
        <begin position="55"/>
        <end position="147"/>
    </location>
</feature>
<evidence type="ECO:0000256" key="8">
    <source>
        <dbReference type="SAM" id="MobiDB-lite"/>
    </source>
</evidence>
<feature type="active site" evidence="7">
    <location>
        <position position="68"/>
    </location>
</feature>
<comment type="similarity">
    <text evidence="6">Belongs to the peptidase S26 family. IMP1 subfamily.</text>
</comment>
<dbReference type="CDD" id="cd06530">
    <property type="entry name" value="S26_SPase_I"/>
    <property type="match status" value="1"/>
</dbReference>
<feature type="region of interest" description="Disordered" evidence="8">
    <location>
        <begin position="162"/>
        <end position="223"/>
    </location>
</feature>
<evidence type="ECO:0000256" key="1">
    <source>
        <dbReference type="ARBA" id="ARBA00004273"/>
    </source>
</evidence>
<dbReference type="GO" id="GO:0006465">
    <property type="term" value="P:signal peptide processing"/>
    <property type="evidence" value="ECO:0007669"/>
    <property type="project" value="InterPro"/>
</dbReference>
<dbReference type="Proteomes" id="UP000836402">
    <property type="component" value="Unassembled WGS sequence"/>
</dbReference>
<keyword evidence="3" id="KW-0378">Hydrolase</keyword>
<evidence type="ECO:0000256" key="5">
    <source>
        <dbReference type="ARBA" id="ARBA00023136"/>
    </source>
</evidence>
<evidence type="ECO:0000259" key="9">
    <source>
        <dbReference type="Pfam" id="PF10502"/>
    </source>
</evidence>
<dbReference type="InterPro" id="IPR019533">
    <property type="entry name" value="Peptidase_S26"/>
</dbReference>
<evidence type="ECO:0000256" key="7">
    <source>
        <dbReference type="PIRSR" id="PIRSR600223-1"/>
    </source>
</evidence>
<dbReference type="Pfam" id="PF10502">
    <property type="entry name" value="Peptidase_S26"/>
    <property type="match status" value="2"/>
</dbReference>
<sequence length="286" mass="30827">MTAPLRGLTTLSRLRSPFFSFRNPASRPTPTPWTRTAVLSLGIGLWIIATWRTIDEHLLSLNPCEGASMLPTFAAEGEWLLTMKWPAFWAVERVRRVVGLEKEVGRGGYARTAGRPLKIGDLVFAIAPISGKQVCKRVLGLPGDTVLLDPRTRPLPRSAWLSSFSSSTSGSTSISALSKATPSSLSPSTPSSTSISAALKELLPPDDDRDEPTRQPDGTIGSIPTAATYVTVPKGHVFLCGDNLACSIDSRDYGPVPLALVKGRVVARIKPTAIDWLWKNLLGKVT</sequence>
<accession>A0A177UJ66</accession>
<dbReference type="PANTHER" id="PTHR12383">
    <property type="entry name" value="PROTEASE FAMILY S26 MITOCHONDRIAL INNER MEMBRANE PROTEASE-RELATED"/>
    <property type="match status" value="1"/>
</dbReference>
<organism evidence="11 12">
    <name type="scientific">Tilletia caries</name>
    <name type="common">wheat bunt fungus</name>
    <dbReference type="NCBI Taxonomy" id="13290"/>
    <lineage>
        <taxon>Eukaryota</taxon>
        <taxon>Fungi</taxon>
        <taxon>Dikarya</taxon>
        <taxon>Basidiomycota</taxon>
        <taxon>Ustilaginomycotina</taxon>
        <taxon>Exobasidiomycetes</taxon>
        <taxon>Tilletiales</taxon>
        <taxon>Tilletiaceae</taxon>
        <taxon>Tilletia</taxon>
    </lineage>
</organism>
<protein>
    <recommendedName>
        <fullName evidence="9">Peptidase S26 domain-containing protein</fullName>
    </recommendedName>
</protein>
<comment type="subcellular location">
    <subcellularLocation>
        <location evidence="1">Mitochondrion inner membrane</location>
    </subcellularLocation>
</comment>
<keyword evidence="13" id="KW-1185">Reference proteome</keyword>
<evidence type="ECO:0000313" key="12">
    <source>
        <dbReference type="Proteomes" id="UP000077671"/>
    </source>
</evidence>
<proteinExistence type="inferred from homology"/>
<reference evidence="11" key="2">
    <citation type="journal article" date="2019" name="IMA Fungus">
        <title>Genome sequencing and comparison of five Tilletia species to identify candidate genes for the detection of regulated species infecting wheat.</title>
        <authorList>
            <person name="Nguyen H.D.T."/>
            <person name="Sultana T."/>
            <person name="Kesanakurti P."/>
            <person name="Hambleton S."/>
        </authorList>
    </citation>
    <scope>NUCLEOTIDE SEQUENCE</scope>
    <source>
        <strain evidence="11">DAOMC 238032</strain>
    </source>
</reference>
<reference evidence="10" key="3">
    <citation type="submission" date="2020-10" db="EMBL/GenBank/DDBJ databases">
        <authorList>
            <person name="Sedaghatjoo S."/>
        </authorList>
    </citation>
    <scope>NUCLEOTIDE SEQUENCE</scope>
    <source>
        <strain evidence="10">AZH3</strain>
    </source>
</reference>
<feature type="active site" evidence="7">
    <location>
        <position position="136"/>
    </location>
</feature>
<keyword evidence="5" id="KW-0472">Membrane</keyword>
<dbReference type="Gene3D" id="2.10.109.10">
    <property type="entry name" value="Umud Fragment, subunit A"/>
    <property type="match status" value="1"/>
</dbReference>
<feature type="compositionally biased region" description="Low complexity" evidence="8">
    <location>
        <begin position="162"/>
        <end position="202"/>
    </location>
</feature>
<dbReference type="InterPro" id="IPR000223">
    <property type="entry name" value="Pept_S26A_signal_pept_1"/>
</dbReference>
<gene>
    <name evidence="11" type="ORF">A4X03_0g4759</name>
    <name evidence="10" type="ORF">JKIAZH3_G4223</name>
</gene>
<reference evidence="11" key="1">
    <citation type="submission" date="2016-04" db="EMBL/GenBank/DDBJ databases">
        <authorList>
            <person name="Nguyen H.D."/>
            <person name="Kesanakurti P."/>
            <person name="Cullis J."/>
            <person name="Levesque C.A."/>
            <person name="Hambleton S."/>
        </authorList>
    </citation>
    <scope>NUCLEOTIDE SEQUENCE</scope>
    <source>
        <strain evidence="11">DAOMC 238032</strain>
    </source>
</reference>
<dbReference type="InterPro" id="IPR036286">
    <property type="entry name" value="LexA/Signal_pep-like_sf"/>
</dbReference>
<dbReference type="GO" id="GO:0004252">
    <property type="term" value="F:serine-type endopeptidase activity"/>
    <property type="evidence" value="ECO:0007669"/>
    <property type="project" value="InterPro"/>
</dbReference>
<dbReference type="PROSITE" id="PS00760">
    <property type="entry name" value="SPASE_I_2"/>
    <property type="match status" value="1"/>
</dbReference>
<dbReference type="EMBL" id="LWDD02000678">
    <property type="protein sequence ID" value="KAE8257166.1"/>
    <property type="molecule type" value="Genomic_DNA"/>
</dbReference>
<evidence type="ECO:0000256" key="3">
    <source>
        <dbReference type="ARBA" id="ARBA00022801"/>
    </source>
</evidence>
<feature type="domain" description="Peptidase S26" evidence="9">
    <location>
        <begin position="214"/>
        <end position="268"/>
    </location>
</feature>
<keyword evidence="2" id="KW-0999">Mitochondrion inner membrane</keyword>
<dbReference type="GO" id="GO:0006627">
    <property type="term" value="P:protein processing involved in protein targeting to mitochondrion"/>
    <property type="evidence" value="ECO:0007669"/>
    <property type="project" value="TreeGrafter"/>
</dbReference>
<dbReference type="Proteomes" id="UP000077671">
    <property type="component" value="Unassembled WGS sequence"/>
</dbReference>
<dbReference type="PRINTS" id="PR00727">
    <property type="entry name" value="LEADERPTASE"/>
</dbReference>
<evidence type="ECO:0000256" key="2">
    <source>
        <dbReference type="ARBA" id="ARBA00022792"/>
    </source>
</evidence>
<evidence type="ECO:0000313" key="13">
    <source>
        <dbReference type="Proteomes" id="UP000836402"/>
    </source>
</evidence>
<comment type="caution">
    <text evidence="11">The sequence shown here is derived from an EMBL/GenBank/DDBJ whole genome shotgun (WGS) entry which is preliminary data.</text>
</comment>
<dbReference type="EMBL" id="CAJHJG010003373">
    <property type="protein sequence ID" value="CAD6930730.1"/>
    <property type="molecule type" value="Genomic_DNA"/>
</dbReference>
<dbReference type="GO" id="GO:0042720">
    <property type="term" value="C:mitochondrial inner membrane peptidase complex"/>
    <property type="evidence" value="ECO:0007669"/>
    <property type="project" value="TreeGrafter"/>
</dbReference>
<name>A0A177UJ66_9BASI</name>
<dbReference type="InterPro" id="IPR019757">
    <property type="entry name" value="Pept_S26A_signal_pept_1_Lys-AS"/>
</dbReference>
<dbReference type="InterPro" id="IPR052064">
    <property type="entry name" value="Mito_IMP1_subunit"/>
</dbReference>
<evidence type="ECO:0000313" key="11">
    <source>
        <dbReference type="EMBL" id="KAE8257166.1"/>
    </source>
</evidence>
<dbReference type="SUPFAM" id="SSF51306">
    <property type="entry name" value="LexA/Signal peptidase"/>
    <property type="match status" value="1"/>
</dbReference>
<evidence type="ECO:0000313" key="10">
    <source>
        <dbReference type="EMBL" id="CAD6930730.1"/>
    </source>
</evidence>